<dbReference type="SUPFAM" id="SSF53850">
    <property type="entry name" value="Periplasmic binding protein-like II"/>
    <property type="match status" value="1"/>
</dbReference>
<keyword evidence="3" id="KW-1185">Reference proteome</keyword>
<evidence type="ECO:0008006" key="4">
    <source>
        <dbReference type="Google" id="ProtNLM"/>
    </source>
</evidence>
<evidence type="ECO:0000313" key="3">
    <source>
        <dbReference type="Proteomes" id="UP001501321"/>
    </source>
</evidence>
<dbReference type="EMBL" id="BAABFC010000009">
    <property type="protein sequence ID" value="GAA4496367.1"/>
    <property type="molecule type" value="Genomic_DNA"/>
</dbReference>
<gene>
    <name evidence="2" type="ORF">GCM10023095_11190</name>
</gene>
<protein>
    <recommendedName>
        <fullName evidence="4">Transporter substrate-binding domain-containing protein</fullName>
    </recommendedName>
</protein>
<name>A0ABP8Q2R3_9GAMM</name>
<keyword evidence="1" id="KW-0732">Signal</keyword>
<proteinExistence type="predicted"/>
<comment type="caution">
    <text evidence="2">The sequence shown here is derived from an EMBL/GenBank/DDBJ whole genome shotgun (WGS) entry which is preliminary data.</text>
</comment>
<evidence type="ECO:0000256" key="1">
    <source>
        <dbReference type="SAM" id="SignalP"/>
    </source>
</evidence>
<evidence type="ECO:0000313" key="2">
    <source>
        <dbReference type="EMBL" id="GAA4496367.1"/>
    </source>
</evidence>
<feature type="chain" id="PRO_5045320123" description="Transporter substrate-binding domain-containing protein" evidence="1">
    <location>
        <begin position="20"/>
        <end position="238"/>
    </location>
</feature>
<organism evidence="2 3">
    <name type="scientific">Pseudaeromonas paramecii</name>
    <dbReference type="NCBI Taxonomy" id="2138166"/>
    <lineage>
        <taxon>Bacteria</taxon>
        <taxon>Pseudomonadati</taxon>
        <taxon>Pseudomonadota</taxon>
        <taxon>Gammaproteobacteria</taxon>
        <taxon>Aeromonadales</taxon>
        <taxon>Aeromonadaceae</taxon>
        <taxon>Pseudaeromonas</taxon>
    </lineage>
</organism>
<reference evidence="3" key="1">
    <citation type="journal article" date="2019" name="Int. J. Syst. Evol. Microbiol.">
        <title>The Global Catalogue of Microorganisms (GCM) 10K type strain sequencing project: providing services to taxonomists for standard genome sequencing and annotation.</title>
        <authorList>
            <consortium name="The Broad Institute Genomics Platform"/>
            <consortium name="The Broad Institute Genome Sequencing Center for Infectious Disease"/>
            <person name="Wu L."/>
            <person name="Ma J."/>
        </authorList>
    </citation>
    <scope>NUCLEOTIDE SEQUENCE [LARGE SCALE GENOMIC DNA]</scope>
    <source>
        <strain evidence="3">JCM 32226</strain>
    </source>
</reference>
<feature type="signal peptide" evidence="1">
    <location>
        <begin position="1"/>
        <end position="19"/>
    </location>
</feature>
<sequence>MFNGVALLLLGMLSPTAAAHYRVGWLPDPPYLAGAAMVPTGEDILRLQALLPAGSELHFVQWPLARQVRGLAEGGLDIALSLASIKPEAAWLSEPVRYAQYVLAIDPLQLERYQAVTDVGDVARQGMLLGTLQDSRLQQQANTLLDGTVLIHSLRDLDQLIRLLWLGRLNGLVLDRGLLEQEPRLKPLLHLITLPPVAVRWAFSRHTFSAEQMHEINQRARLLTQQGLASQERRHAGL</sequence>
<dbReference type="Proteomes" id="UP001501321">
    <property type="component" value="Unassembled WGS sequence"/>
</dbReference>
<accession>A0ABP8Q2R3</accession>